<dbReference type="RefSeq" id="WP_062477588.1">
    <property type="nucleotide sequence ID" value="NZ_CP013650.1"/>
</dbReference>
<gene>
    <name evidence="2" type="ORF">AT746_05535</name>
</gene>
<dbReference type="OrthoDB" id="6655189at2"/>
<dbReference type="Gene3D" id="3.30.930.30">
    <property type="match status" value="1"/>
</dbReference>
<keyword evidence="1" id="KW-0175">Coiled coil</keyword>
<dbReference type="STRING" id="1526571.AT746_05535"/>
<organism evidence="2 3">
    <name type="scientific">Lacimicrobium alkaliphilum</name>
    <dbReference type="NCBI Taxonomy" id="1526571"/>
    <lineage>
        <taxon>Bacteria</taxon>
        <taxon>Pseudomonadati</taxon>
        <taxon>Pseudomonadota</taxon>
        <taxon>Gammaproteobacteria</taxon>
        <taxon>Alteromonadales</taxon>
        <taxon>Alteromonadaceae</taxon>
        <taxon>Lacimicrobium</taxon>
    </lineage>
</organism>
<dbReference type="CDD" id="cd17242">
    <property type="entry name" value="MobM_relaxase"/>
    <property type="match status" value="1"/>
</dbReference>
<dbReference type="Pfam" id="PF01076">
    <property type="entry name" value="Mob_Pre"/>
    <property type="match status" value="1"/>
</dbReference>
<evidence type="ECO:0000313" key="2">
    <source>
        <dbReference type="EMBL" id="ALS97788.1"/>
    </source>
</evidence>
<dbReference type="GO" id="GO:0006310">
    <property type="term" value="P:DNA recombination"/>
    <property type="evidence" value="ECO:0007669"/>
    <property type="project" value="InterPro"/>
</dbReference>
<sequence length="303" mass="35225">MMNEQLKSYGIFRLEKLKSIGEVRRSLMHVFREQETPNADSSKYHLNQNLIAKYVKDSDSALARLRARLERMSKSPRKNAVLAVEAVFTASPEAMLQLAVEQRIRYFRDCVRWVGKFVGAESIITAQVHRCETTDHLHVIFSPIPQGDNSLNFRKLFGGNKHRLSQIQDQFHQEVAGKYGLDRGVKGSRATHQSLTEYNSLVNHSLPELRAEKHELERQCNDLNKKILRGRQLLDAITSDIKKAVVEHSNTVRYCLTALKERLMDRWGMIYEGNNQFKREADEFIEEVEDKPKREHPVPRRRM</sequence>
<dbReference type="AlphaFoldDB" id="A0A0U2ZH86"/>
<feature type="coiled-coil region" evidence="1">
    <location>
        <begin position="206"/>
        <end position="233"/>
    </location>
</feature>
<protein>
    <recommendedName>
        <fullName evidence="4">Plasmid recombination enzyme</fullName>
    </recommendedName>
</protein>
<dbReference type="InterPro" id="IPR001668">
    <property type="entry name" value="Mob_Pre"/>
</dbReference>
<dbReference type="KEGG" id="lal:AT746_05535"/>
<evidence type="ECO:0008006" key="4">
    <source>
        <dbReference type="Google" id="ProtNLM"/>
    </source>
</evidence>
<dbReference type="EMBL" id="CP013650">
    <property type="protein sequence ID" value="ALS97788.1"/>
    <property type="molecule type" value="Genomic_DNA"/>
</dbReference>
<name>A0A0U2ZH86_9ALTE</name>
<dbReference type="GO" id="GO:0003677">
    <property type="term" value="F:DNA binding"/>
    <property type="evidence" value="ECO:0007669"/>
    <property type="project" value="InterPro"/>
</dbReference>
<accession>A0A0U2ZH86</accession>
<dbReference type="Proteomes" id="UP000068447">
    <property type="component" value="Chromosome"/>
</dbReference>
<keyword evidence="3" id="KW-1185">Reference proteome</keyword>
<reference evidence="2 3" key="1">
    <citation type="submission" date="2015-12" db="EMBL/GenBank/DDBJ databases">
        <title>Complete genome of Lacimicrobium alkaliphilum KCTC 32984.</title>
        <authorList>
            <person name="Kim S.-G."/>
            <person name="Lee Y.-J."/>
        </authorList>
    </citation>
    <scope>NUCLEOTIDE SEQUENCE [LARGE SCALE GENOMIC DNA]</scope>
    <source>
        <strain evidence="2 3">YelD216</strain>
    </source>
</reference>
<evidence type="ECO:0000313" key="3">
    <source>
        <dbReference type="Proteomes" id="UP000068447"/>
    </source>
</evidence>
<evidence type="ECO:0000256" key="1">
    <source>
        <dbReference type="SAM" id="Coils"/>
    </source>
</evidence>
<proteinExistence type="predicted"/>
<dbReference type="NCBIfam" id="NF041497">
    <property type="entry name" value="MobV"/>
    <property type="match status" value="1"/>
</dbReference>